<accession>A0A917FNR0</accession>
<dbReference type="Pfam" id="PF00639">
    <property type="entry name" value="Rotamase"/>
    <property type="match status" value="1"/>
</dbReference>
<keyword evidence="4" id="KW-0812">Transmembrane</keyword>
<evidence type="ECO:0000256" key="10">
    <source>
        <dbReference type="ARBA" id="ARBA00042775"/>
    </source>
</evidence>
<evidence type="ECO:0000256" key="2">
    <source>
        <dbReference type="ARBA" id="ARBA00022475"/>
    </source>
</evidence>
<dbReference type="PANTHER" id="PTHR47529:SF1">
    <property type="entry name" value="PERIPLASMIC CHAPERONE PPID"/>
    <property type="match status" value="1"/>
</dbReference>
<dbReference type="InterPro" id="IPR046357">
    <property type="entry name" value="PPIase_dom_sf"/>
</dbReference>
<keyword evidence="11 13" id="KW-0413">Isomerase</keyword>
<keyword evidence="14" id="KW-1185">Reference proteome</keyword>
<dbReference type="Pfam" id="PF13624">
    <property type="entry name" value="SurA_N_3"/>
    <property type="match status" value="1"/>
</dbReference>
<dbReference type="PANTHER" id="PTHR47529">
    <property type="entry name" value="PEPTIDYL-PROLYL CIS-TRANS ISOMERASE D"/>
    <property type="match status" value="1"/>
</dbReference>
<evidence type="ECO:0000256" key="3">
    <source>
        <dbReference type="ARBA" id="ARBA00022519"/>
    </source>
</evidence>
<evidence type="ECO:0000256" key="6">
    <source>
        <dbReference type="ARBA" id="ARBA00023136"/>
    </source>
</evidence>
<evidence type="ECO:0000256" key="4">
    <source>
        <dbReference type="ARBA" id="ARBA00022692"/>
    </source>
</evidence>
<dbReference type="InterPro" id="IPR027304">
    <property type="entry name" value="Trigger_fact/SurA_dom_sf"/>
</dbReference>
<evidence type="ECO:0000256" key="11">
    <source>
        <dbReference type="PROSITE-ProRule" id="PRU00278"/>
    </source>
</evidence>
<dbReference type="PROSITE" id="PS01096">
    <property type="entry name" value="PPIC_PPIASE_1"/>
    <property type="match status" value="1"/>
</dbReference>
<keyword evidence="7" id="KW-0143">Chaperone</keyword>
<dbReference type="EMBL" id="BMEO01000003">
    <property type="protein sequence ID" value="GGF91664.1"/>
    <property type="molecule type" value="Genomic_DNA"/>
</dbReference>
<evidence type="ECO:0000256" key="7">
    <source>
        <dbReference type="ARBA" id="ARBA00023186"/>
    </source>
</evidence>
<keyword evidence="2" id="KW-1003">Cell membrane</keyword>
<keyword evidence="3" id="KW-0997">Cell inner membrane</keyword>
<dbReference type="InterPro" id="IPR052029">
    <property type="entry name" value="PpiD_chaperone"/>
</dbReference>
<evidence type="ECO:0000256" key="9">
    <source>
        <dbReference type="ARBA" id="ARBA00040743"/>
    </source>
</evidence>
<organism evidence="13 14">
    <name type="scientific">Marinicella pacifica</name>
    <dbReference type="NCBI Taxonomy" id="1171543"/>
    <lineage>
        <taxon>Bacteria</taxon>
        <taxon>Pseudomonadati</taxon>
        <taxon>Pseudomonadota</taxon>
        <taxon>Gammaproteobacteria</taxon>
        <taxon>Lysobacterales</taxon>
        <taxon>Marinicellaceae</taxon>
        <taxon>Marinicella</taxon>
    </lineage>
</organism>
<comment type="subcellular location">
    <subcellularLocation>
        <location evidence="1">Cell inner membrane</location>
        <topology evidence="1">Single-pass type II membrane protein</topology>
        <orientation evidence="1">Periplasmic side</orientation>
    </subcellularLocation>
</comment>
<keyword evidence="11" id="KW-0697">Rotamase</keyword>
<dbReference type="Gene3D" id="3.10.50.40">
    <property type="match status" value="1"/>
</dbReference>
<dbReference type="SUPFAM" id="SSF109998">
    <property type="entry name" value="Triger factor/SurA peptide-binding domain-like"/>
    <property type="match status" value="1"/>
</dbReference>
<dbReference type="SUPFAM" id="SSF54534">
    <property type="entry name" value="FKBP-like"/>
    <property type="match status" value="1"/>
</dbReference>
<proteinExistence type="inferred from homology"/>
<dbReference type="InterPro" id="IPR000297">
    <property type="entry name" value="PPIase_PpiC"/>
</dbReference>
<name>A0A917FNR0_9GAMM</name>
<evidence type="ECO:0000313" key="14">
    <source>
        <dbReference type="Proteomes" id="UP000605253"/>
    </source>
</evidence>
<gene>
    <name evidence="13" type="ORF">GCM10011365_11160</name>
</gene>
<evidence type="ECO:0000313" key="13">
    <source>
        <dbReference type="EMBL" id="GGF91664.1"/>
    </source>
</evidence>
<dbReference type="InterPro" id="IPR023058">
    <property type="entry name" value="PPIase_PpiC_CS"/>
</dbReference>
<dbReference type="GO" id="GO:0005886">
    <property type="term" value="C:plasma membrane"/>
    <property type="evidence" value="ECO:0007669"/>
    <property type="project" value="UniProtKB-SubCell"/>
</dbReference>
<evidence type="ECO:0000256" key="8">
    <source>
        <dbReference type="ARBA" id="ARBA00038408"/>
    </source>
</evidence>
<comment type="caution">
    <text evidence="13">The sequence shown here is derived from an EMBL/GenBank/DDBJ whole genome shotgun (WGS) entry which is preliminary data.</text>
</comment>
<dbReference type="PROSITE" id="PS50198">
    <property type="entry name" value="PPIC_PPIASE_2"/>
    <property type="match status" value="1"/>
</dbReference>
<keyword evidence="5" id="KW-1133">Transmembrane helix</keyword>
<reference evidence="13" key="1">
    <citation type="journal article" date="2014" name="Int. J. Syst. Evol. Microbiol.">
        <title>Complete genome sequence of Corynebacterium casei LMG S-19264T (=DSM 44701T), isolated from a smear-ripened cheese.</title>
        <authorList>
            <consortium name="US DOE Joint Genome Institute (JGI-PGF)"/>
            <person name="Walter F."/>
            <person name="Albersmeier A."/>
            <person name="Kalinowski J."/>
            <person name="Ruckert C."/>
        </authorList>
    </citation>
    <scope>NUCLEOTIDE SEQUENCE</scope>
    <source>
        <strain evidence="13">CGMCC 1.12181</strain>
    </source>
</reference>
<evidence type="ECO:0000256" key="5">
    <source>
        <dbReference type="ARBA" id="ARBA00022989"/>
    </source>
</evidence>
<dbReference type="Gene3D" id="1.10.4030.10">
    <property type="entry name" value="Porin chaperone SurA, peptide-binding domain"/>
    <property type="match status" value="1"/>
</dbReference>
<dbReference type="GO" id="GO:0003755">
    <property type="term" value="F:peptidyl-prolyl cis-trans isomerase activity"/>
    <property type="evidence" value="ECO:0007669"/>
    <property type="project" value="UniProtKB-KW"/>
</dbReference>
<comment type="similarity">
    <text evidence="8">Belongs to the PpiD chaperone family.</text>
</comment>
<dbReference type="Proteomes" id="UP000605253">
    <property type="component" value="Unassembled WGS sequence"/>
</dbReference>
<evidence type="ECO:0000256" key="1">
    <source>
        <dbReference type="ARBA" id="ARBA00004382"/>
    </source>
</evidence>
<protein>
    <recommendedName>
        <fullName evidence="9">Periplasmic chaperone PpiD</fullName>
    </recommendedName>
    <alternativeName>
        <fullName evidence="10">Periplasmic folding chaperone</fullName>
    </alternativeName>
</protein>
<evidence type="ECO:0000259" key="12">
    <source>
        <dbReference type="PROSITE" id="PS50198"/>
    </source>
</evidence>
<keyword evidence="6" id="KW-0472">Membrane</keyword>
<sequence>MTIVMGILILAFALWGVGDYFSQSNSDSLAKVNGKTITYSEYSNQFATYRQNMLSQFGDQLQPDFFDSPMMRRNFLESMINSELHRQAALANGYTVTGDQIRAILSDVEIFQDADGRFDRELYAGYLAQTNQTAQSLQARIINEEAGQAVNLLFNDTAFMTPKEAKTIAVLRNQTRDFDYFLISGNQFAEDVTVSDEEISEYYNDNSDRFMTEEMVKVDYIELDAEQVAEQIDVTDQDALSYYEENKQRFEKPAQRKAAHILINDDAQAQDTLKEIQGKLAQGEPFAELAKEYSQDPGSAEQGGDLGLVSPGDMVEAFDEALFNMEEGQISEPVKTQFGYHIIYLENIKAARIPNFEEVKDDIVRELQAKQAQTLFLDKANELSGLVLDAQSGLSQAAESTNLPVKTTEFFTRSGGEGIAANPEFVKMAYSAMVKEDLLNSDVVNLSDTHIAFIHMNEIKPAELKPLDTVKETIQDTLIKEKSAQKAKELADEIKTKAKQDAVNLNALTEEFDVTLVAARDVKRSGSNHPVNVVNEVFNLTSPDKTDDTIHVVPANNDDVAVVQLLAVKSPEDSTITQVEQEAAQLERNIKTNETQLLLQALRQSADISINEDLLNQQNQF</sequence>
<feature type="domain" description="PpiC" evidence="12">
    <location>
        <begin position="253"/>
        <end position="347"/>
    </location>
</feature>
<dbReference type="AlphaFoldDB" id="A0A917FNR0"/>
<reference evidence="13" key="2">
    <citation type="submission" date="2020-09" db="EMBL/GenBank/DDBJ databases">
        <authorList>
            <person name="Sun Q."/>
            <person name="Zhou Y."/>
        </authorList>
    </citation>
    <scope>NUCLEOTIDE SEQUENCE</scope>
    <source>
        <strain evidence="13">CGMCC 1.12181</strain>
    </source>
</reference>